<sequence length="197" mass="22653">MLAQQHMLAVQELCTLQRTLACMVMAQGPTLVQPYSTADTSQTETPRLKIKKGSFLYQTHMARQKAFRRDMNQVLQQWRSEFALLKHQEGLRASRAAAEQRGASQTGETHQMLNQFTEELRRAELDEELAQIRLRKAQRIELKNAMLARREEKRRAALLEASRHWISRETLVDSINHALDNPKPFGFTSIIPKLGST</sequence>
<gene>
    <name evidence="1" type="ORF">DTER00134_LOCUS22357</name>
</gene>
<reference evidence="1" key="1">
    <citation type="submission" date="2021-01" db="EMBL/GenBank/DDBJ databases">
        <authorList>
            <person name="Corre E."/>
            <person name="Pelletier E."/>
            <person name="Niang G."/>
            <person name="Scheremetjew M."/>
            <person name="Finn R."/>
            <person name="Kale V."/>
            <person name="Holt S."/>
            <person name="Cochrane G."/>
            <person name="Meng A."/>
            <person name="Brown T."/>
            <person name="Cohen L."/>
        </authorList>
    </citation>
    <scope>NUCLEOTIDE SEQUENCE</scope>
    <source>
        <strain evidence="1">CCMP1320</strain>
    </source>
</reference>
<accession>A0A7S3RAE4</accession>
<dbReference type="EMBL" id="HBIP01036912">
    <property type="protein sequence ID" value="CAE0507281.1"/>
    <property type="molecule type" value="Transcribed_RNA"/>
</dbReference>
<dbReference type="GO" id="GO:0005763">
    <property type="term" value="C:mitochondrial small ribosomal subunit"/>
    <property type="evidence" value="ECO:0007669"/>
    <property type="project" value="InterPro"/>
</dbReference>
<dbReference type="AlphaFoldDB" id="A0A7S3RAE4"/>
<dbReference type="Pfam" id="PF14943">
    <property type="entry name" value="MRP-S26"/>
    <property type="match status" value="1"/>
</dbReference>
<proteinExistence type="predicted"/>
<dbReference type="InterPro" id="IPR026140">
    <property type="entry name" value="Ribosomal_mS26"/>
</dbReference>
<protein>
    <submittedName>
        <fullName evidence="1">Uncharacterized protein</fullName>
    </submittedName>
</protein>
<organism evidence="1">
    <name type="scientific">Dunaliella tertiolecta</name>
    <name type="common">Green alga</name>
    <dbReference type="NCBI Taxonomy" id="3047"/>
    <lineage>
        <taxon>Eukaryota</taxon>
        <taxon>Viridiplantae</taxon>
        <taxon>Chlorophyta</taxon>
        <taxon>core chlorophytes</taxon>
        <taxon>Chlorophyceae</taxon>
        <taxon>CS clade</taxon>
        <taxon>Chlamydomonadales</taxon>
        <taxon>Dunaliellaceae</taxon>
        <taxon>Dunaliella</taxon>
    </lineage>
</organism>
<evidence type="ECO:0000313" key="1">
    <source>
        <dbReference type="EMBL" id="CAE0507281.1"/>
    </source>
</evidence>
<name>A0A7S3RAE4_DUNTE</name>